<feature type="region of interest" description="Disordered" evidence="1">
    <location>
        <begin position="25"/>
        <end position="44"/>
    </location>
</feature>
<dbReference type="Proteomes" id="UP000018144">
    <property type="component" value="Unassembled WGS sequence"/>
</dbReference>
<dbReference type="EMBL" id="HF935349">
    <property type="protein sequence ID" value="CCX07313.1"/>
    <property type="molecule type" value="Genomic_DNA"/>
</dbReference>
<name>U4L4S9_PYROM</name>
<dbReference type="AlphaFoldDB" id="U4L4S9"/>
<accession>U4L4S9</accession>
<protein>
    <submittedName>
        <fullName evidence="2">Uncharacterized protein</fullName>
    </submittedName>
</protein>
<evidence type="ECO:0000313" key="3">
    <source>
        <dbReference type="Proteomes" id="UP000018144"/>
    </source>
</evidence>
<gene>
    <name evidence="2" type="ORF">PCON_06902</name>
</gene>
<keyword evidence="3" id="KW-1185">Reference proteome</keyword>
<evidence type="ECO:0000313" key="2">
    <source>
        <dbReference type="EMBL" id="CCX07313.1"/>
    </source>
</evidence>
<proteinExistence type="predicted"/>
<organism evidence="2 3">
    <name type="scientific">Pyronema omphalodes (strain CBS 100304)</name>
    <name type="common">Pyronema confluens</name>
    <dbReference type="NCBI Taxonomy" id="1076935"/>
    <lineage>
        <taxon>Eukaryota</taxon>
        <taxon>Fungi</taxon>
        <taxon>Dikarya</taxon>
        <taxon>Ascomycota</taxon>
        <taxon>Pezizomycotina</taxon>
        <taxon>Pezizomycetes</taxon>
        <taxon>Pezizales</taxon>
        <taxon>Pyronemataceae</taxon>
        <taxon>Pyronema</taxon>
    </lineage>
</organism>
<evidence type="ECO:0000256" key="1">
    <source>
        <dbReference type="SAM" id="MobiDB-lite"/>
    </source>
</evidence>
<sequence>MPFDHKVFTAVLSTEAYLPTASHISTPRVAHPQPRATKSTAAAM</sequence>
<reference evidence="2 3" key="1">
    <citation type="journal article" date="2013" name="PLoS Genet.">
        <title>The genome and development-dependent transcriptomes of Pyronema confluens: a window into fungal evolution.</title>
        <authorList>
            <person name="Traeger S."/>
            <person name="Altegoer F."/>
            <person name="Freitag M."/>
            <person name="Gabaldon T."/>
            <person name="Kempken F."/>
            <person name="Kumar A."/>
            <person name="Marcet-Houben M."/>
            <person name="Poggeler S."/>
            <person name="Stajich J.E."/>
            <person name="Nowrousian M."/>
        </authorList>
    </citation>
    <scope>NUCLEOTIDE SEQUENCE [LARGE SCALE GENOMIC DNA]</scope>
    <source>
        <strain evidence="3">CBS 100304</strain>
        <tissue evidence="2">Vegetative mycelium</tissue>
    </source>
</reference>